<gene>
    <name evidence="2" type="ORF">FHS16_003228</name>
</gene>
<dbReference type="PANTHER" id="PTHR11786">
    <property type="entry name" value="N-HYDROXYARYLAMINE O-ACETYLTRANSFERASE"/>
    <property type="match status" value="1"/>
</dbReference>
<protein>
    <submittedName>
        <fullName evidence="2">Arylamine N-acetyltransferase</fullName>
    </submittedName>
</protein>
<dbReference type="GO" id="GO:0016407">
    <property type="term" value="F:acetyltransferase activity"/>
    <property type="evidence" value="ECO:0007669"/>
    <property type="project" value="InterPro"/>
</dbReference>
<dbReference type="Gene3D" id="2.40.128.150">
    <property type="entry name" value="Cysteine proteinases"/>
    <property type="match status" value="1"/>
</dbReference>
<comment type="caution">
    <text evidence="2">The sequence shown here is derived from an EMBL/GenBank/DDBJ whole genome shotgun (WGS) entry which is preliminary data.</text>
</comment>
<accession>A0A7W5CAJ8</accession>
<reference evidence="2 3" key="1">
    <citation type="submission" date="2020-08" db="EMBL/GenBank/DDBJ databases">
        <title>Genomic Encyclopedia of Type Strains, Phase III (KMG-III): the genomes of soil and plant-associated and newly described type strains.</title>
        <authorList>
            <person name="Whitman W."/>
        </authorList>
    </citation>
    <scope>NUCLEOTIDE SEQUENCE [LARGE SCALE GENOMIC DNA]</scope>
    <source>
        <strain evidence="2 3">CECT 8234</strain>
    </source>
</reference>
<sequence length="286" mass="32845">MITLTAQEIRAYLNRIGIVDIEAPTPTFLFELHKAHVRALSWQTVDIYGGKPASIDVKQSIALILGGRSGYCFHLNGAFSALLHALGYDVSLHRAGVQPIGTEPRINSFHLGVLVRLMDKAWIVDVGLGDMPHEPLPLVYGTYGQAPYEYRVESSLVAPDGWRLAHDRDASFVGVDFDPNVVEDIGIFKNNHHFYSTSKNSPWHNIFLLRNRDEKEGHELRGCMWRKRDKDGFQMTELNQKSHWLDVMAEQLGETLTHYNAIERDELWKRVREDHETWKKQKKQFI</sequence>
<evidence type="ECO:0000256" key="1">
    <source>
        <dbReference type="ARBA" id="ARBA00006547"/>
    </source>
</evidence>
<dbReference type="SUPFAM" id="SSF54001">
    <property type="entry name" value="Cysteine proteinases"/>
    <property type="match status" value="1"/>
</dbReference>
<evidence type="ECO:0000313" key="3">
    <source>
        <dbReference type="Proteomes" id="UP000518605"/>
    </source>
</evidence>
<organism evidence="2 3">
    <name type="scientific">Paenibacillus endophyticus</name>
    <dbReference type="NCBI Taxonomy" id="1294268"/>
    <lineage>
        <taxon>Bacteria</taxon>
        <taxon>Bacillati</taxon>
        <taxon>Bacillota</taxon>
        <taxon>Bacilli</taxon>
        <taxon>Bacillales</taxon>
        <taxon>Paenibacillaceae</taxon>
        <taxon>Paenibacillus</taxon>
    </lineage>
</organism>
<dbReference type="RefSeq" id="WP_183564189.1">
    <property type="nucleotide sequence ID" value="NZ_CBCSLB010000015.1"/>
</dbReference>
<name>A0A7W5CAJ8_9BACL</name>
<keyword evidence="2" id="KW-0808">Transferase</keyword>
<dbReference type="Pfam" id="PF00797">
    <property type="entry name" value="Acetyltransf_2"/>
    <property type="match status" value="1"/>
</dbReference>
<dbReference type="Gene3D" id="3.30.2140.10">
    <property type="entry name" value="Arylamine N-acetyltransferase"/>
    <property type="match status" value="1"/>
</dbReference>
<dbReference type="Proteomes" id="UP000518605">
    <property type="component" value="Unassembled WGS sequence"/>
</dbReference>
<comment type="similarity">
    <text evidence="1">Belongs to the arylamine N-acetyltransferase family.</text>
</comment>
<proteinExistence type="inferred from homology"/>
<dbReference type="InterPro" id="IPR001447">
    <property type="entry name" value="Arylamine_N-AcTrfase"/>
</dbReference>
<evidence type="ECO:0000313" key="2">
    <source>
        <dbReference type="EMBL" id="MBB3153169.1"/>
    </source>
</evidence>
<dbReference type="AlphaFoldDB" id="A0A7W5CAJ8"/>
<dbReference type="EMBL" id="JACHXW010000008">
    <property type="protein sequence ID" value="MBB3153169.1"/>
    <property type="molecule type" value="Genomic_DNA"/>
</dbReference>
<keyword evidence="3" id="KW-1185">Reference proteome</keyword>
<dbReference type="InterPro" id="IPR038765">
    <property type="entry name" value="Papain-like_cys_pep_sf"/>
</dbReference>
<dbReference type="PANTHER" id="PTHR11786:SF0">
    <property type="entry name" value="ARYLAMINE N-ACETYLTRANSFERASE 4-RELATED"/>
    <property type="match status" value="1"/>
</dbReference>